<feature type="transmembrane region" description="Helical" evidence="1">
    <location>
        <begin position="100"/>
        <end position="123"/>
    </location>
</feature>
<accession>A0A7J8N1C2</accession>
<evidence type="ECO:0000256" key="1">
    <source>
        <dbReference type="SAM" id="Phobius"/>
    </source>
</evidence>
<sequence>MRCKFWYLLTLFVSDYEVGHLLCGGSVLYKVISGHYTDSTVAIILKSVVKTLSGVLGWVGVLYPTLCWDGRSWCVEDGGWEWRSYQHSDRQLGVRRFKRWGFLILICLTQMNLVLKIFGLGIVDVGTLVFTWRLGHEILPTNFKIASIQRGFGLGCPRCEVEYETLIHALKDFPMSRAILSIGGWNDSTISKDYKCCVDWLEDMMRVLDKKSYDRPYDYIME</sequence>
<keyword evidence="1" id="KW-1133">Transmembrane helix</keyword>
<reference evidence="2 3" key="1">
    <citation type="journal article" date="2019" name="Genome Biol. Evol.">
        <title>Insights into the evolution of the New World diploid cottons (Gossypium, subgenus Houzingenia) based on genome sequencing.</title>
        <authorList>
            <person name="Grover C.E."/>
            <person name="Arick M.A. 2nd"/>
            <person name="Thrash A."/>
            <person name="Conover J.L."/>
            <person name="Sanders W.S."/>
            <person name="Peterson D.G."/>
            <person name="Frelichowski J.E."/>
            <person name="Scheffler J.A."/>
            <person name="Scheffler B.E."/>
            <person name="Wendel J.F."/>
        </authorList>
    </citation>
    <scope>NUCLEOTIDE SEQUENCE [LARGE SCALE GENOMIC DNA]</scope>
    <source>
        <strain evidence="2">157</strain>
        <tissue evidence="2">Leaf</tissue>
    </source>
</reference>
<keyword evidence="1" id="KW-0812">Transmembrane</keyword>
<evidence type="ECO:0000313" key="2">
    <source>
        <dbReference type="EMBL" id="MBA0570703.1"/>
    </source>
</evidence>
<dbReference type="Proteomes" id="UP000593572">
    <property type="component" value="Unassembled WGS sequence"/>
</dbReference>
<keyword evidence="1" id="KW-0472">Membrane</keyword>
<keyword evidence="3" id="KW-1185">Reference proteome</keyword>
<gene>
    <name evidence="2" type="ORF">Golob_004319</name>
</gene>
<dbReference type="EMBL" id="JABEZX010000011">
    <property type="protein sequence ID" value="MBA0570703.1"/>
    <property type="molecule type" value="Genomic_DNA"/>
</dbReference>
<organism evidence="2 3">
    <name type="scientific">Gossypium lobatum</name>
    <dbReference type="NCBI Taxonomy" id="34289"/>
    <lineage>
        <taxon>Eukaryota</taxon>
        <taxon>Viridiplantae</taxon>
        <taxon>Streptophyta</taxon>
        <taxon>Embryophyta</taxon>
        <taxon>Tracheophyta</taxon>
        <taxon>Spermatophyta</taxon>
        <taxon>Magnoliopsida</taxon>
        <taxon>eudicotyledons</taxon>
        <taxon>Gunneridae</taxon>
        <taxon>Pentapetalae</taxon>
        <taxon>rosids</taxon>
        <taxon>malvids</taxon>
        <taxon>Malvales</taxon>
        <taxon>Malvaceae</taxon>
        <taxon>Malvoideae</taxon>
        <taxon>Gossypium</taxon>
    </lineage>
</organism>
<protein>
    <submittedName>
        <fullName evidence="2">Uncharacterized protein</fullName>
    </submittedName>
</protein>
<dbReference type="AlphaFoldDB" id="A0A7J8N1C2"/>
<evidence type="ECO:0000313" key="3">
    <source>
        <dbReference type="Proteomes" id="UP000593572"/>
    </source>
</evidence>
<comment type="caution">
    <text evidence="2">The sequence shown here is derived from an EMBL/GenBank/DDBJ whole genome shotgun (WGS) entry which is preliminary data.</text>
</comment>
<name>A0A7J8N1C2_9ROSI</name>
<proteinExistence type="predicted"/>